<sequence>MSLKQPSNLVQRVLVALVGIPLLLWLTWQGGAAFVLLVCVLAIAATSEFHHLASGKAAVLPVVFLLGFTLLFQLNLFVSLVAPFILIFLLYIGLLVREVFQTRGSRILNIGASLTGVLYVNISFGSLLLLRMDEPAGMHLVFLLFCCVWAADIAAYFGGRGLGGRFVQQKFFERLSPYKTWEGYISGVLGSFAAALVFGLLDPVLDLVPVLVAGTGIGLFSPLGDLIESMFKRDAGVKDSSSLIPGHGGVLDRFDTVMFIAPLMYLLLLFVRSGN</sequence>
<dbReference type="Pfam" id="PF01148">
    <property type="entry name" value="CTP_transf_1"/>
    <property type="match status" value="1"/>
</dbReference>
<evidence type="ECO:0000256" key="1">
    <source>
        <dbReference type="ARBA" id="ARBA00001698"/>
    </source>
</evidence>
<evidence type="ECO:0000256" key="19">
    <source>
        <dbReference type="SAM" id="Phobius"/>
    </source>
</evidence>
<evidence type="ECO:0000256" key="13">
    <source>
        <dbReference type="ARBA" id="ARBA00022989"/>
    </source>
</evidence>
<evidence type="ECO:0000256" key="5">
    <source>
        <dbReference type="ARBA" id="ARBA00010185"/>
    </source>
</evidence>
<comment type="pathway">
    <text evidence="4">Lipid metabolism.</text>
</comment>
<comment type="caution">
    <text evidence="20">The sequence shown here is derived from an EMBL/GenBank/DDBJ whole genome shotgun (WGS) entry which is preliminary data.</text>
</comment>
<dbReference type="EC" id="2.7.7.41" evidence="6 18"/>
<keyword evidence="15 19" id="KW-0472">Membrane</keyword>
<evidence type="ECO:0000256" key="9">
    <source>
        <dbReference type="ARBA" id="ARBA00022516"/>
    </source>
</evidence>
<dbReference type="PROSITE" id="PS01315">
    <property type="entry name" value="CDS"/>
    <property type="match status" value="1"/>
</dbReference>
<feature type="transmembrane region" description="Helical" evidence="19">
    <location>
        <begin position="180"/>
        <end position="201"/>
    </location>
</feature>
<evidence type="ECO:0000256" key="15">
    <source>
        <dbReference type="ARBA" id="ARBA00023136"/>
    </source>
</evidence>
<evidence type="ECO:0000313" key="20">
    <source>
        <dbReference type="EMBL" id="HED31514.1"/>
    </source>
</evidence>
<evidence type="ECO:0000256" key="11">
    <source>
        <dbReference type="ARBA" id="ARBA00022692"/>
    </source>
</evidence>
<keyword evidence="11 18" id="KW-0812">Transmembrane</keyword>
<proteinExistence type="inferred from homology"/>
<evidence type="ECO:0000256" key="16">
    <source>
        <dbReference type="ARBA" id="ARBA00023209"/>
    </source>
</evidence>
<comment type="similarity">
    <text evidence="5 18">Belongs to the CDS family.</text>
</comment>
<comment type="pathway">
    <text evidence="3 18">Phospholipid metabolism; CDP-diacylglycerol biosynthesis; CDP-diacylglycerol from sn-glycerol 3-phosphate: step 3/3.</text>
</comment>
<name>A0A831SRT2_PROAE</name>
<evidence type="ECO:0000256" key="8">
    <source>
        <dbReference type="ARBA" id="ARBA00022475"/>
    </source>
</evidence>
<keyword evidence="14" id="KW-0443">Lipid metabolism</keyword>
<keyword evidence="16" id="KW-0594">Phospholipid biosynthesis</keyword>
<feature type="transmembrane region" description="Helical" evidence="19">
    <location>
        <begin position="250"/>
        <end position="271"/>
    </location>
</feature>
<evidence type="ECO:0000256" key="12">
    <source>
        <dbReference type="ARBA" id="ARBA00022695"/>
    </source>
</evidence>
<dbReference type="EMBL" id="DSBW01000164">
    <property type="protein sequence ID" value="HED31514.1"/>
    <property type="molecule type" value="Genomic_DNA"/>
</dbReference>
<evidence type="ECO:0000256" key="4">
    <source>
        <dbReference type="ARBA" id="ARBA00005189"/>
    </source>
</evidence>
<evidence type="ECO:0000256" key="18">
    <source>
        <dbReference type="RuleBase" id="RU003938"/>
    </source>
</evidence>
<keyword evidence="17" id="KW-1208">Phospholipid metabolism</keyword>
<evidence type="ECO:0000256" key="14">
    <source>
        <dbReference type="ARBA" id="ARBA00023098"/>
    </source>
</evidence>
<dbReference type="GO" id="GO:0005886">
    <property type="term" value="C:plasma membrane"/>
    <property type="evidence" value="ECO:0007669"/>
    <property type="project" value="UniProtKB-SubCell"/>
</dbReference>
<comment type="subcellular location">
    <subcellularLocation>
        <location evidence="2">Cell membrane</location>
        <topology evidence="2">Multi-pass membrane protein</topology>
    </subcellularLocation>
</comment>
<dbReference type="PANTHER" id="PTHR46382:SF1">
    <property type="entry name" value="PHOSPHATIDATE CYTIDYLYLTRANSFERASE"/>
    <property type="match status" value="1"/>
</dbReference>
<keyword evidence="10 18" id="KW-0808">Transferase</keyword>
<feature type="transmembrane region" description="Helical" evidence="19">
    <location>
        <begin position="80"/>
        <end position="100"/>
    </location>
</feature>
<dbReference type="GO" id="GO:0004605">
    <property type="term" value="F:phosphatidate cytidylyltransferase activity"/>
    <property type="evidence" value="ECO:0007669"/>
    <property type="project" value="UniProtKB-EC"/>
</dbReference>
<keyword evidence="12 18" id="KW-0548">Nucleotidyltransferase</keyword>
<evidence type="ECO:0000256" key="6">
    <source>
        <dbReference type="ARBA" id="ARBA00012487"/>
    </source>
</evidence>
<evidence type="ECO:0000256" key="17">
    <source>
        <dbReference type="ARBA" id="ARBA00023264"/>
    </source>
</evidence>
<accession>A0A831SRT2</accession>
<comment type="catalytic activity">
    <reaction evidence="1 18">
        <text>a 1,2-diacyl-sn-glycero-3-phosphate + CTP + H(+) = a CDP-1,2-diacyl-sn-glycerol + diphosphate</text>
        <dbReference type="Rhea" id="RHEA:16229"/>
        <dbReference type="ChEBI" id="CHEBI:15378"/>
        <dbReference type="ChEBI" id="CHEBI:33019"/>
        <dbReference type="ChEBI" id="CHEBI:37563"/>
        <dbReference type="ChEBI" id="CHEBI:58332"/>
        <dbReference type="ChEBI" id="CHEBI:58608"/>
        <dbReference type="EC" id="2.7.7.41"/>
    </reaction>
</comment>
<dbReference type="AlphaFoldDB" id="A0A831SRT2"/>
<evidence type="ECO:0000256" key="7">
    <source>
        <dbReference type="ARBA" id="ARBA00019373"/>
    </source>
</evidence>
<reference evidence="20" key="1">
    <citation type="journal article" date="2020" name="mSystems">
        <title>Genome- and Community-Level Interaction Insights into Carbon Utilization and Element Cycling Functions of Hydrothermarchaeota in Hydrothermal Sediment.</title>
        <authorList>
            <person name="Zhou Z."/>
            <person name="Liu Y."/>
            <person name="Xu W."/>
            <person name="Pan J."/>
            <person name="Luo Z.H."/>
            <person name="Li M."/>
        </authorList>
    </citation>
    <scope>NUCLEOTIDE SEQUENCE [LARGE SCALE GENOMIC DNA]</scope>
    <source>
        <strain evidence="20">SpSt-1181</strain>
    </source>
</reference>
<feature type="transmembrane region" description="Helical" evidence="19">
    <location>
        <begin position="107"/>
        <end position="130"/>
    </location>
</feature>
<gene>
    <name evidence="20" type="ORF">ENN50_07520</name>
</gene>
<protein>
    <recommendedName>
        <fullName evidence="7 18">Phosphatidate cytidylyltransferase</fullName>
        <ecNumber evidence="6 18">2.7.7.41</ecNumber>
    </recommendedName>
</protein>
<dbReference type="Proteomes" id="UP000886335">
    <property type="component" value="Unassembled WGS sequence"/>
</dbReference>
<keyword evidence="13 19" id="KW-1133">Transmembrane helix</keyword>
<evidence type="ECO:0000256" key="10">
    <source>
        <dbReference type="ARBA" id="ARBA00022679"/>
    </source>
</evidence>
<organism evidence="20">
    <name type="scientific">Prosthecochloris aestuarii</name>
    <dbReference type="NCBI Taxonomy" id="1102"/>
    <lineage>
        <taxon>Bacteria</taxon>
        <taxon>Pseudomonadati</taxon>
        <taxon>Chlorobiota</taxon>
        <taxon>Chlorobiia</taxon>
        <taxon>Chlorobiales</taxon>
        <taxon>Chlorobiaceae</taxon>
        <taxon>Prosthecochloris</taxon>
    </lineage>
</organism>
<dbReference type="PANTHER" id="PTHR46382">
    <property type="entry name" value="PHOSPHATIDATE CYTIDYLYLTRANSFERASE"/>
    <property type="match status" value="1"/>
</dbReference>
<evidence type="ECO:0000256" key="2">
    <source>
        <dbReference type="ARBA" id="ARBA00004651"/>
    </source>
</evidence>
<dbReference type="UniPathway" id="UPA00557">
    <property type="reaction ID" value="UER00614"/>
</dbReference>
<evidence type="ECO:0000256" key="3">
    <source>
        <dbReference type="ARBA" id="ARBA00005119"/>
    </source>
</evidence>
<dbReference type="GO" id="GO:0016024">
    <property type="term" value="P:CDP-diacylglycerol biosynthetic process"/>
    <property type="evidence" value="ECO:0007669"/>
    <property type="project" value="UniProtKB-UniPathway"/>
</dbReference>
<keyword evidence="9" id="KW-0444">Lipid biosynthesis</keyword>
<keyword evidence="8" id="KW-1003">Cell membrane</keyword>
<feature type="transmembrane region" description="Helical" evidence="19">
    <location>
        <begin position="20"/>
        <end position="45"/>
    </location>
</feature>
<feature type="transmembrane region" description="Helical" evidence="19">
    <location>
        <begin position="136"/>
        <end position="159"/>
    </location>
</feature>
<dbReference type="InterPro" id="IPR000374">
    <property type="entry name" value="PC_trans"/>
</dbReference>